<dbReference type="EC" id="3.6.4.13" evidence="10"/>
<feature type="region of interest" description="Disordered" evidence="11">
    <location>
        <begin position="577"/>
        <end position="643"/>
    </location>
</feature>
<evidence type="ECO:0000256" key="11">
    <source>
        <dbReference type="SAM" id="MobiDB-lite"/>
    </source>
</evidence>
<dbReference type="CDD" id="cd18787">
    <property type="entry name" value="SF2_C_DEAD"/>
    <property type="match status" value="1"/>
</dbReference>
<evidence type="ECO:0000259" key="12">
    <source>
        <dbReference type="PROSITE" id="PS51192"/>
    </source>
</evidence>
<dbReference type="InterPro" id="IPR014014">
    <property type="entry name" value="RNA_helicase_DEAD_Q_motif"/>
</dbReference>
<keyword evidence="4 9" id="KW-0378">Hydrolase</keyword>
<evidence type="ECO:0000256" key="2">
    <source>
        <dbReference type="ARBA" id="ARBA00022552"/>
    </source>
</evidence>
<evidence type="ECO:0000256" key="7">
    <source>
        <dbReference type="ARBA" id="ARBA00022884"/>
    </source>
</evidence>
<dbReference type="PROSITE" id="PS00039">
    <property type="entry name" value="DEAD_ATP_HELICASE"/>
    <property type="match status" value="1"/>
</dbReference>
<evidence type="ECO:0000256" key="10">
    <source>
        <dbReference type="RuleBase" id="RU365068"/>
    </source>
</evidence>
<accession>A0A8E5HKJ2</accession>
<dbReference type="SMART" id="SM00490">
    <property type="entry name" value="HELICc"/>
    <property type="match status" value="1"/>
</dbReference>
<keyword evidence="16" id="KW-1185">Reference proteome</keyword>
<feature type="domain" description="Helicase C-terminal" evidence="13">
    <location>
        <begin position="338"/>
        <end position="507"/>
    </location>
</feature>
<gene>
    <name evidence="15" type="ORF">UV8b_01206</name>
</gene>
<evidence type="ECO:0000313" key="15">
    <source>
        <dbReference type="EMBL" id="QUC16965.1"/>
    </source>
</evidence>
<dbReference type="GO" id="GO:0003724">
    <property type="term" value="F:RNA helicase activity"/>
    <property type="evidence" value="ECO:0007669"/>
    <property type="project" value="UniProtKB-EC"/>
</dbReference>
<evidence type="ECO:0000313" key="16">
    <source>
        <dbReference type="Proteomes" id="UP000027002"/>
    </source>
</evidence>
<evidence type="ECO:0000256" key="3">
    <source>
        <dbReference type="ARBA" id="ARBA00022741"/>
    </source>
</evidence>
<reference evidence="15" key="1">
    <citation type="submission" date="2020-03" db="EMBL/GenBank/DDBJ databases">
        <title>A mixture of massive structural variations and highly conserved coding sequences in Ustilaginoidea virens genome.</title>
        <authorList>
            <person name="Zhang K."/>
            <person name="Zhao Z."/>
            <person name="Zhang Z."/>
            <person name="Li Y."/>
            <person name="Hsiang T."/>
            <person name="Sun W."/>
        </authorList>
    </citation>
    <scope>NUCLEOTIDE SEQUENCE</scope>
    <source>
        <strain evidence="15">UV-8b</strain>
    </source>
</reference>
<comment type="catalytic activity">
    <reaction evidence="10">
        <text>ATP + H2O = ADP + phosphate + H(+)</text>
        <dbReference type="Rhea" id="RHEA:13065"/>
        <dbReference type="ChEBI" id="CHEBI:15377"/>
        <dbReference type="ChEBI" id="CHEBI:15378"/>
        <dbReference type="ChEBI" id="CHEBI:30616"/>
        <dbReference type="ChEBI" id="CHEBI:43474"/>
        <dbReference type="ChEBI" id="CHEBI:456216"/>
        <dbReference type="EC" id="3.6.4.13"/>
    </reaction>
</comment>
<dbReference type="SMART" id="SM00487">
    <property type="entry name" value="DEXDc"/>
    <property type="match status" value="1"/>
</dbReference>
<dbReference type="GeneID" id="66061984"/>
<dbReference type="PROSITE" id="PS51195">
    <property type="entry name" value="Q_MOTIF"/>
    <property type="match status" value="1"/>
</dbReference>
<comment type="function">
    <text evidence="10">RNA helicase.</text>
</comment>
<feature type="domain" description="Helicase ATP-binding" evidence="12">
    <location>
        <begin position="111"/>
        <end position="302"/>
    </location>
</feature>
<dbReference type="GO" id="GO:0005730">
    <property type="term" value="C:nucleolus"/>
    <property type="evidence" value="ECO:0007669"/>
    <property type="project" value="UniProtKB-SubCell"/>
</dbReference>
<keyword evidence="5 9" id="KW-0347">Helicase</keyword>
<comment type="subcellular location">
    <subcellularLocation>
        <location evidence="1">Nucleus</location>
        <location evidence="1">Nucleolus</location>
    </subcellularLocation>
</comment>
<evidence type="ECO:0000256" key="8">
    <source>
        <dbReference type="PROSITE-ProRule" id="PRU00552"/>
    </source>
</evidence>
<comment type="domain">
    <text evidence="10">The Q motif is unique to and characteristic of the DEAD box family of RNA helicases and controls ATP binding and hydrolysis.</text>
</comment>
<dbReference type="PROSITE" id="PS51192">
    <property type="entry name" value="HELICASE_ATP_BIND_1"/>
    <property type="match status" value="1"/>
</dbReference>
<keyword evidence="7 10" id="KW-0694">RNA-binding</keyword>
<comment type="similarity">
    <text evidence="9">Belongs to the DEAD box helicase family.</text>
</comment>
<dbReference type="KEGG" id="uvi:66061984"/>
<dbReference type="OrthoDB" id="193716at2759"/>
<dbReference type="GO" id="GO:0016787">
    <property type="term" value="F:hydrolase activity"/>
    <property type="evidence" value="ECO:0007669"/>
    <property type="project" value="UniProtKB-KW"/>
</dbReference>
<keyword evidence="2" id="KW-0698">rRNA processing</keyword>
<dbReference type="PROSITE" id="PS51194">
    <property type="entry name" value="HELICASE_CTER"/>
    <property type="match status" value="1"/>
</dbReference>
<evidence type="ECO:0000259" key="14">
    <source>
        <dbReference type="PROSITE" id="PS51195"/>
    </source>
</evidence>
<proteinExistence type="inferred from homology"/>
<evidence type="ECO:0000259" key="13">
    <source>
        <dbReference type="PROSITE" id="PS51194"/>
    </source>
</evidence>
<evidence type="ECO:0000256" key="4">
    <source>
        <dbReference type="ARBA" id="ARBA00022801"/>
    </source>
</evidence>
<dbReference type="Gene3D" id="3.40.50.300">
    <property type="entry name" value="P-loop containing nucleotide triphosphate hydrolases"/>
    <property type="match status" value="2"/>
</dbReference>
<dbReference type="PANTHER" id="PTHR24031">
    <property type="entry name" value="RNA HELICASE"/>
    <property type="match status" value="1"/>
</dbReference>
<dbReference type="SUPFAM" id="SSF52540">
    <property type="entry name" value="P-loop containing nucleoside triphosphate hydrolases"/>
    <property type="match status" value="2"/>
</dbReference>
<dbReference type="GO" id="GO:0003723">
    <property type="term" value="F:RNA binding"/>
    <property type="evidence" value="ECO:0007669"/>
    <property type="project" value="UniProtKB-UniRule"/>
</dbReference>
<dbReference type="InterPro" id="IPR001650">
    <property type="entry name" value="Helicase_C-like"/>
</dbReference>
<evidence type="ECO:0000256" key="1">
    <source>
        <dbReference type="ARBA" id="ARBA00004604"/>
    </source>
</evidence>
<feature type="compositionally biased region" description="Basic and acidic residues" evidence="11">
    <location>
        <begin position="617"/>
        <end position="636"/>
    </location>
</feature>
<dbReference type="EMBL" id="CP072753">
    <property type="protein sequence ID" value="QUC16965.1"/>
    <property type="molecule type" value="Genomic_DNA"/>
</dbReference>
<feature type="domain" description="DEAD-box RNA helicase Q" evidence="14">
    <location>
        <begin position="79"/>
        <end position="108"/>
    </location>
</feature>
<dbReference type="Pfam" id="PF00270">
    <property type="entry name" value="DEAD"/>
    <property type="match status" value="1"/>
</dbReference>
<dbReference type="GO" id="GO:0006364">
    <property type="term" value="P:rRNA processing"/>
    <property type="evidence" value="ECO:0007669"/>
    <property type="project" value="UniProtKB-KW"/>
</dbReference>
<dbReference type="AlphaFoldDB" id="A0A8E5HKJ2"/>
<dbReference type="InterPro" id="IPR000629">
    <property type="entry name" value="RNA-helicase_DEAD-box_CS"/>
</dbReference>
<organism evidence="15 16">
    <name type="scientific">Ustilaginoidea virens</name>
    <name type="common">Rice false smut fungus</name>
    <name type="synonym">Villosiclava virens</name>
    <dbReference type="NCBI Taxonomy" id="1159556"/>
    <lineage>
        <taxon>Eukaryota</taxon>
        <taxon>Fungi</taxon>
        <taxon>Dikarya</taxon>
        <taxon>Ascomycota</taxon>
        <taxon>Pezizomycotina</taxon>
        <taxon>Sordariomycetes</taxon>
        <taxon>Hypocreomycetidae</taxon>
        <taxon>Hypocreales</taxon>
        <taxon>Clavicipitaceae</taxon>
        <taxon>Ustilaginoidea</taxon>
    </lineage>
</organism>
<dbReference type="GO" id="GO:0005524">
    <property type="term" value="F:ATP binding"/>
    <property type="evidence" value="ECO:0007669"/>
    <property type="project" value="UniProtKB-UniRule"/>
</dbReference>
<name>A0A8E5HKJ2_USTVR</name>
<feature type="short sequence motif" description="Q motif" evidence="8">
    <location>
        <begin position="79"/>
        <end position="108"/>
    </location>
</feature>
<dbReference type="InterPro" id="IPR014001">
    <property type="entry name" value="Helicase_ATP-bd"/>
</dbReference>
<protein>
    <recommendedName>
        <fullName evidence="10">ATP-dependent RNA helicase</fullName>
        <ecNumber evidence="10">3.6.4.13</ecNumber>
    </recommendedName>
</protein>
<dbReference type="InterPro" id="IPR027417">
    <property type="entry name" value="P-loop_NTPase"/>
</dbReference>
<evidence type="ECO:0000256" key="9">
    <source>
        <dbReference type="RuleBase" id="RU000492"/>
    </source>
</evidence>
<keyword evidence="6 9" id="KW-0067">ATP-binding</keyword>
<dbReference type="Proteomes" id="UP000027002">
    <property type="component" value="Chromosome 1"/>
</dbReference>
<keyword evidence="3 9" id="KW-0547">Nucleotide-binding</keyword>
<dbReference type="RefSeq" id="XP_042994638.1">
    <property type="nucleotide sequence ID" value="XM_043138704.1"/>
</dbReference>
<sequence>MLRQGFRRCAGLAAVGAPSVFVRAQASLPVAQRTILSLSRNAAVFRSLPCALRLYSSEGAAVESPTPAETVAGEISNFADLSTLGVHQNLLKAITKDLGYATMTPVQAKTITPALKGTDIVAQAKTGTGKTIAFLLPLLQRMIEEDPSLASKQASRRARSDDIRGIVLSPTRELAEQIAVEAQRLVKHTGLVVQSAVGGTSKSSMLRQTQRQGCHLLVATPGRLNDLLQDPQSGIEAPNLAALVLDEADRMLDVGFEKELNDIVGCLPSRDQKVRQTMLVSATIPDNVIRLARKMVRSDDFEFVQTIGENESLTHDRVPQHLVRLNSWTNAFPAIFELIDRESAKADEDREAAPFKAIVYLNTTAMVEMASELGFQRRKQGLMKLSTFSISSQLSQYARTASADRFRTVRKGVLFSSDVTARGMDFPDVTHVIQLDCPRDRESYIHRLGRTARQNKGGEGWLFLPPTSLSPARKLLEGLPLQPNDTLESAKVNAEAENLPEYHEKIKQLTQSLPRKMLVNAYTSLFGGQIHRREEFVEDVNQWATVGWGWSEPPAVSHSFARNQGLLDSALNIQERSHARDDDFDHDKPRRGDRYANRSGHRSENSRSSDPFVEMGRQVRRDGPPNKRPRRFDSSRGSRRSSW</sequence>
<evidence type="ECO:0000256" key="6">
    <source>
        <dbReference type="ARBA" id="ARBA00022840"/>
    </source>
</evidence>
<dbReference type="InterPro" id="IPR011545">
    <property type="entry name" value="DEAD/DEAH_box_helicase_dom"/>
</dbReference>
<dbReference type="Pfam" id="PF00271">
    <property type="entry name" value="Helicase_C"/>
    <property type="match status" value="1"/>
</dbReference>
<feature type="compositionally biased region" description="Basic and acidic residues" evidence="11">
    <location>
        <begin position="577"/>
        <end position="607"/>
    </location>
</feature>
<evidence type="ECO:0000256" key="5">
    <source>
        <dbReference type="ARBA" id="ARBA00022806"/>
    </source>
</evidence>